<feature type="transmembrane region" description="Helical" evidence="1">
    <location>
        <begin position="12"/>
        <end position="35"/>
    </location>
</feature>
<keyword evidence="1" id="KW-0812">Transmembrane</keyword>
<protein>
    <submittedName>
        <fullName evidence="2">Uncharacterized protein</fullName>
    </submittedName>
</protein>
<keyword evidence="1" id="KW-1133">Transmembrane helix</keyword>
<accession>K3Z163</accession>
<evidence type="ECO:0000256" key="1">
    <source>
        <dbReference type="SAM" id="Phobius"/>
    </source>
</evidence>
<organism evidence="2 3">
    <name type="scientific">Setaria italica</name>
    <name type="common">Foxtail millet</name>
    <name type="synonym">Panicum italicum</name>
    <dbReference type="NCBI Taxonomy" id="4555"/>
    <lineage>
        <taxon>Eukaryota</taxon>
        <taxon>Viridiplantae</taxon>
        <taxon>Streptophyta</taxon>
        <taxon>Embryophyta</taxon>
        <taxon>Tracheophyta</taxon>
        <taxon>Spermatophyta</taxon>
        <taxon>Magnoliopsida</taxon>
        <taxon>Liliopsida</taxon>
        <taxon>Poales</taxon>
        <taxon>Poaceae</taxon>
        <taxon>PACMAD clade</taxon>
        <taxon>Panicoideae</taxon>
        <taxon>Panicodae</taxon>
        <taxon>Paniceae</taxon>
        <taxon>Cenchrinae</taxon>
        <taxon>Setaria</taxon>
    </lineage>
</organism>
<reference evidence="2" key="2">
    <citation type="submission" date="2018-08" db="UniProtKB">
        <authorList>
            <consortium name="EnsemblPlants"/>
        </authorList>
    </citation>
    <scope>IDENTIFICATION</scope>
    <source>
        <strain evidence="2">Yugu1</strain>
    </source>
</reference>
<reference evidence="3" key="1">
    <citation type="journal article" date="2012" name="Nat. Biotechnol.">
        <title>Reference genome sequence of the model plant Setaria.</title>
        <authorList>
            <person name="Bennetzen J.L."/>
            <person name="Schmutz J."/>
            <person name="Wang H."/>
            <person name="Percifield R."/>
            <person name="Hawkins J."/>
            <person name="Pontaroli A.C."/>
            <person name="Estep M."/>
            <person name="Feng L."/>
            <person name="Vaughn J.N."/>
            <person name="Grimwood J."/>
            <person name="Jenkins J."/>
            <person name="Barry K."/>
            <person name="Lindquist E."/>
            <person name="Hellsten U."/>
            <person name="Deshpande S."/>
            <person name="Wang X."/>
            <person name="Wu X."/>
            <person name="Mitros T."/>
            <person name="Triplett J."/>
            <person name="Yang X."/>
            <person name="Ye C.Y."/>
            <person name="Mauro-Herrera M."/>
            <person name="Wang L."/>
            <person name="Li P."/>
            <person name="Sharma M."/>
            <person name="Sharma R."/>
            <person name="Ronald P.C."/>
            <person name="Panaud O."/>
            <person name="Kellogg E.A."/>
            <person name="Brutnell T.P."/>
            <person name="Doust A.N."/>
            <person name="Tuskan G.A."/>
            <person name="Rokhsar D."/>
            <person name="Devos K.M."/>
        </authorList>
    </citation>
    <scope>NUCLEOTIDE SEQUENCE [LARGE SCALE GENOMIC DNA]</scope>
    <source>
        <strain evidence="3">cv. Yugu1</strain>
    </source>
</reference>
<dbReference type="AlphaFoldDB" id="K3Z163"/>
<dbReference type="EnsemblPlants" id="KQL29998">
    <property type="protein sequence ID" value="KQL29998"/>
    <property type="gene ID" value="SETIT_020281mg"/>
</dbReference>
<name>K3Z163_SETIT</name>
<proteinExistence type="predicted"/>
<evidence type="ECO:0000313" key="2">
    <source>
        <dbReference type="EnsemblPlants" id="KQL29998"/>
    </source>
</evidence>
<dbReference type="HOGENOM" id="CLU_2926985_0_0_1"/>
<dbReference type="EMBL" id="AGNK02000382">
    <property type="status" value="NOT_ANNOTATED_CDS"/>
    <property type="molecule type" value="Genomic_DNA"/>
</dbReference>
<dbReference type="Gramene" id="KQL29998">
    <property type="protein sequence ID" value="KQL29998"/>
    <property type="gene ID" value="SETIT_020281mg"/>
</dbReference>
<keyword evidence="1" id="KW-0472">Membrane</keyword>
<evidence type="ECO:0000313" key="3">
    <source>
        <dbReference type="Proteomes" id="UP000004995"/>
    </source>
</evidence>
<dbReference type="InParanoid" id="K3Z163"/>
<dbReference type="Proteomes" id="UP000004995">
    <property type="component" value="Unassembled WGS sequence"/>
</dbReference>
<sequence length="61" mass="6845">MRLFKVHCLLCYLEVPMMGIKVALVILAICVPWFAKLKSNTCKIQLVLTSSAPTSDVHKEI</sequence>
<keyword evidence="3" id="KW-1185">Reference proteome</keyword>